<gene>
    <name evidence="3" type="ORF">CPT03_16525</name>
</gene>
<dbReference type="RefSeq" id="WP_099439859.1">
    <property type="nucleotide sequence ID" value="NZ_CP024091.1"/>
</dbReference>
<name>A0A2D1U8L9_9SPHI</name>
<dbReference type="SUPFAM" id="SSF51735">
    <property type="entry name" value="NAD(P)-binding Rossmann-fold domains"/>
    <property type="match status" value="1"/>
</dbReference>
<evidence type="ECO:0000313" key="4">
    <source>
        <dbReference type="Proteomes" id="UP000223749"/>
    </source>
</evidence>
<dbReference type="InterPro" id="IPR001509">
    <property type="entry name" value="Epimerase_deHydtase"/>
</dbReference>
<dbReference type="Gene3D" id="3.40.50.720">
    <property type="entry name" value="NAD(P)-binding Rossmann-like Domain"/>
    <property type="match status" value="1"/>
</dbReference>
<dbReference type="InterPro" id="IPR036291">
    <property type="entry name" value="NAD(P)-bd_dom_sf"/>
</dbReference>
<organism evidence="3 4">
    <name type="scientific">Pedobacter ginsengisoli</name>
    <dbReference type="NCBI Taxonomy" id="363852"/>
    <lineage>
        <taxon>Bacteria</taxon>
        <taxon>Pseudomonadati</taxon>
        <taxon>Bacteroidota</taxon>
        <taxon>Sphingobacteriia</taxon>
        <taxon>Sphingobacteriales</taxon>
        <taxon>Sphingobacteriaceae</taxon>
        <taxon>Pedobacter</taxon>
    </lineage>
</organism>
<dbReference type="Proteomes" id="UP000223749">
    <property type="component" value="Chromosome"/>
</dbReference>
<reference evidence="3 4" key="1">
    <citation type="submission" date="2017-10" db="EMBL/GenBank/DDBJ databases">
        <title>Whole genome of Pedobacter ginsengisoli T01R-27 isolated from tomato rhizosphere.</title>
        <authorList>
            <person name="Weon H.-Y."/>
            <person name="Lee S.A."/>
            <person name="Sang M.K."/>
            <person name="Song J."/>
        </authorList>
    </citation>
    <scope>NUCLEOTIDE SEQUENCE [LARGE SCALE GENOMIC DNA]</scope>
    <source>
        <strain evidence="3 4">T01R-27</strain>
    </source>
</reference>
<evidence type="ECO:0000259" key="2">
    <source>
        <dbReference type="Pfam" id="PF01370"/>
    </source>
</evidence>
<proteinExistence type="inferred from homology"/>
<protein>
    <submittedName>
        <fullName evidence="3">Nucleoside-diphosphate-sugar epimerase</fullName>
    </submittedName>
</protein>
<dbReference type="Pfam" id="PF01370">
    <property type="entry name" value="Epimerase"/>
    <property type="match status" value="1"/>
</dbReference>
<dbReference type="EMBL" id="CP024091">
    <property type="protein sequence ID" value="ATP57951.1"/>
    <property type="molecule type" value="Genomic_DNA"/>
</dbReference>
<dbReference type="AlphaFoldDB" id="A0A2D1U8L9"/>
<evidence type="ECO:0000256" key="1">
    <source>
        <dbReference type="ARBA" id="ARBA00007637"/>
    </source>
</evidence>
<feature type="domain" description="NAD-dependent epimerase/dehydratase" evidence="2">
    <location>
        <begin position="4"/>
        <end position="223"/>
    </location>
</feature>
<dbReference type="OrthoDB" id="329806at2"/>
<dbReference type="KEGG" id="pgs:CPT03_16525"/>
<accession>A0A2D1U8L9</accession>
<dbReference type="PANTHER" id="PTHR43000">
    <property type="entry name" value="DTDP-D-GLUCOSE 4,6-DEHYDRATASE-RELATED"/>
    <property type="match status" value="1"/>
</dbReference>
<sequence>MSNILISGIKGFVGSNLSSYLKNNKYVVSGLGRRQLDQNLKDYSEFTWDDLSLIKEKEFCAIIHLAGKAHDLKKTANDDEYFKVNTDLTKLLFDLFLQSEIKDFIYFSSVKAVADKVDGILKEDVIPSPYTPYGQSKLQAESYLLSKSLPAEKRLFIIRPCMIHGPGNKGNLNLLYKVVKKGIPYPLAGFENQRSFLSIHNLNFIIEKVISNQDIAGGIYNVADDEALSTNDVIKIIADADGKEARLWKINSGIIKTFASIGDKLGLPLNSERLKKLTESYVVSNDKIKHALKIENLPTSSREGLLTTIKSFRSS</sequence>
<comment type="similarity">
    <text evidence="1">Belongs to the NAD(P)-dependent epimerase/dehydratase family.</text>
</comment>
<keyword evidence="4" id="KW-1185">Reference proteome</keyword>
<evidence type="ECO:0000313" key="3">
    <source>
        <dbReference type="EMBL" id="ATP57951.1"/>
    </source>
</evidence>